<dbReference type="InterPro" id="IPR059020">
    <property type="entry name" value="CapW_CTD"/>
</dbReference>
<proteinExistence type="predicted"/>
<feature type="domain" description="WYL" evidence="1">
    <location>
        <begin position="112"/>
        <end position="177"/>
    </location>
</feature>
<evidence type="ECO:0000259" key="3">
    <source>
        <dbReference type="Pfam" id="PF26109"/>
    </source>
</evidence>
<dbReference type="PROSITE" id="PS52050">
    <property type="entry name" value="WYL"/>
    <property type="match status" value="1"/>
</dbReference>
<comment type="caution">
    <text evidence="4">The sequence shown here is derived from an EMBL/GenBank/DDBJ whole genome shotgun (WGS) entry which is preliminary data.</text>
</comment>
<dbReference type="EMBL" id="JAAVJH010000001">
    <property type="protein sequence ID" value="NJR77504.1"/>
    <property type="molecule type" value="Genomic_DNA"/>
</dbReference>
<name>A0ABX1CHL1_9SPHN</name>
<dbReference type="Pfam" id="PF26109">
    <property type="entry name" value="WHD_BrxR"/>
    <property type="match status" value="1"/>
</dbReference>
<gene>
    <name evidence="4" type="ORF">HBH26_02600</name>
</gene>
<dbReference type="InterPro" id="IPR059019">
    <property type="entry name" value="WHD_CapW"/>
</dbReference>
<evidence type="ECO:0000259" key="1">
    <source>
        <dbReference type="Pfam" id="PF13280"/>
    </source>
</evidence>
<keyword evidence="5" id="KW-1185">Reference proteome</keyword>
<dbReference type="RefSeq" id="WP_168132996.1">
    <property type="nucleotide sequence ID" value="NZ_JAAVJH010000001.1"/>
</dbReference>
<dbReference type="Pfam" id="PF13280">
    <property type="entry name" value="WYL"/>
    <property type="match status" value="1"/>
</dbReference>
<evidence type="ECO:0000259" key="2">
    <source>
        <dbReference type="Pfam" id="PF26107"/>
    </source>
</evidence>
<protein>
    <recommendedName>
        <fullName evidence="6">WYL domain-containing protein</fullName>
    </recommendedName>
</protein>
<feature type="domain" description="DNA-binding transcriptional repressor CapW C-terminal dimerisation" evidence="2">
    <location>
        <begin position="199"/>
        <end position="256"/>
    </location>
</feature>
<accession>A0ABX1CHL1</accession>
<dbReference type="Proteomes" id="UP000732399">
    <property type="component" value="Unassembled WGS sequence"/>
</dbReference>
<reference evidence="4 5" key="1">
    <citation type="submission" date="2020-03" db="EMBL/GenBank/DDBJ databases">
        <authorList>
            <person name="Wang L."/>
            <person name="He N."/>
            <person name="Li Y."/>
            <person name="Fang Y."/>
            <person name="Zhang F."/>
        </authorList>
    </citation>
    <scope>NUCLEOTIDE SEQUENCE [LARGE SCALE GENOMIC DNA]</scope>
    <source>
        <strain evidence="4 5">36D10-4-7</strain>
    </source>
</reference>
<evidence type="ECO:0000313" key="4">
    <source>
        <dbReference type="EMBL" id="NJR77504.1"/>
    </source>
</evidence>
<dbReference type="InterPro" id="IPR026881">
    <property type="entry name" value="WYL_dom"/>
</dbReference>
<evidence type="ECO:0008006" key="6">
    <source>
        <dbReference type="Google" id="ProtNLM"/>
    </source>
</evidence>
<organism evidence="4 5">
    <name type="scientific">Sphingomonas corticis</name>
    <dbReference type="NCBI Taxonomy" id="2722791"/>
    <lineage>
        <taxon>Bacteria</taxon>
        <taxon>Pseudomonadati</taxon>
        <taxon>Pseudomonadota</taxon>
        <taxon>Alphaproteobacteria</taxon>
        <taxon>Sphingomonadales</taxon>
        <taxon>Sphingomonadaceae</taxon>
        <taxon>Sphingomonas</taxon>
    </lineage>
</organism>
<dbReference type="Pfam" id="PF26107">
    <property type="entry name" value="BrxR_CTD"/>
    <property type="match status" value="1"/>
</dbReference>
<evidence type="ECO:0000313" key="5">
    <source>
        <dbReference type="Proteomes" id="UP000732399"/>
    </source>
</evidence>
<sequence length="261" mass="30017">MEAQDLRRTVRSRLAYLDQCFRWRGQANRSALTRKFGISPAQAAVDFREYLARCREPLPLYDTVRKTYVASDRHLGLEDPGELPPMLEVIADGAAERFDELPMPERQCPAAIMRHLYQAMDRGVRIEIDYVSMSSGRTTSQWIAPARIAYDGERLHFRAWSYRHGEWRDYLPVRVSEASSFATEPLPEPLPTDVEWETMVRVALRPRSGLSPEQRQAARDEYGFAGQDALVLETRAALAFYLDRRWGLDLPGSRLERAPDD</sequence>
<feature type="domain" description="DNA-binding transcriptional repressor CapW winged helix-turn-helix" evidence="3">
    <location>
        <begin position="10"/>
        <end position="72"/>
    </location>
</feature>